<evidence type="ECO:0000313" key="2">
    <source>
        <dbReference type="Proteomes" id="UP000580250"/>
    </source>
</evidence>
<accession>A0A6V7VPN5</accession>
<name>A0A6V7VPN5_MELEN</name>
<reference evidence="1 2" key="1">
    <citation type="submission" date="2020-08" db="EMBL/GenBank/DDBJ databases">
        <authorList>
            <person name="Koutsovoulos G."/>
            <person name="Danchin GJ E."/>
        </authorList>
    </citation>
    <scope>NUCLEOTIDE SEQUENCE [LARGE SCALE GENOMIC DNA]</scope>
</reference>
<protein>
    <submittedName>
        <fullName evidence="1">Uncharacterized protein</fullName>
    </submittedName>
</protein>
<dbReference type="EMBL" id="CAJEWN010000287">
    <property type="protein sequence ID" value="CAD2176946.1"/>
    <property type="molecule type" value="Genomic_DNA"/>
</dbReference>
<evidence type="ECO:0000313" key="1">
    <source>
        <dbReference type="EMBL" id="CAD2176946.1"/>
    </source>
</evidence>
<comment type="caution">
    <text evidence="1">The sequence shown here is derived from an EMBL/GenBank/DDBJ whole genome shotgun (WGS) entry which is preliminary data.</text>
</comment>
<organism evidence="1 2">
    <name type="scientific">Meloidogyne enterolobii</name>
    <name type="common">Root-knot nematode worm</name>
    <name type="synonym">Meloidogyne mayaguensis</name>
    <dbReference type="NCBI Taxonomy" id="390850"/>
    <lineage>
        <taxon>Eukaryota</taxon>
        <taxon>Metazoa</taxon>
        <taxon>Ecdysozoa</taxon>
        <taxon>Nematoda</taxon>
        <taxon>Chromadorea</taxon>
        <taxon>Rhabditida</taxon>
        <taxon>Tylenchina</taxon>
        <taxon>Tylenchomorpha</taxon>
        <taxon>Tylenchoidea</taxon>
        <taxon>Meloidogynidae</taxon>
        <taxon>Meloidogyninae</taxon>
        <taxon>Meloidogyne</taxon>
    </lineage>
</organism>
<dbReference type="Proteomes" id="UP000580250">
    <property type="component" value="Unassembled WGS sequence"/>
</dbReference>
<sequence length="68" mass="7683">MLGKSTDIRIRHPYLHENQARNSYSYSISIPKLIINIEEFCTAKKYNGGTVSAELGLGHKSRMHYSVG</sequence>
<dbReference type="AlphaFoldDB" id="A0A6V7VPN5"/>
<proteinExistence type="predicted"/>
<gene>
    <name evidence="1" type="ORF">MENT_LOCUS28788</name>
</gene>